<gene>
    <name evidence="4" type="ORF">THASP1DRAFT_13935</name>
</gene>
<proteinExistence type="predicted"/>
<dbReference type="InterPro" id="IPR046342">
    <property type="entry name" value="CBS_dom_sf"/>
</dbReference>
<dbReference type="EMBL" id="KZ992495">
    <property type="protein sequence ID" value="RKP09698.1"/>
    <property type="molecule type" value="Genomic_DNA"/>
</dbReference>
<evidence type="ECO:0000256" key="2">
    <source>
        <dbReference type="PROSITE-ProRule" id="PRU00703"/>
    </source>
</evidence>
<dbReference type="PANTHER" id="PTHR48108:SF26">
    <property type="entry name" value="CBS DOMAIN-CONTAINING PROTEIN DDB_G0289609"/>
    <property type="match status" value="1"/>
</dbReference>
<dbReference type="STRING" id="78915.A0A4P9XU13"/>
<feature type="domain" description="CBS" evidence="3">
    <location>
        <begin position="294"/>
        <end position="350"/>
    </location>
</feature>
<dbReference type="PANTHER" id="PTHR48108">
    <property type="entry name" value="CBS DOMAIN-CONTAINING PROTEIN CBSX2, CHLOROPLASTIC"/>
    <property type="match status" value="1"/>
</dbReference>
<name>A0A4P9XU13_9FUNG</name>
<dbReference type="Pfam" id="PF00571">
    <property type="entry name" value="CBS"/>
    <property type="match status" value="4"/>
</dbReference>
<dbReference type="CDD" id="cd17782">
    <property type="entry name" value="CBS_pair_MUG70_2"/>
    <property type="match status" value="1"/>
</dbReference>
<accession>A0A4P9XU13</accession>
<dbReference type="SMART" id="SM00116">
    <property type="entry name" value="CBS"/>
    <property type="match status" value="4"/>
</dbReference>
<dbReference type="OrthoDB" id="418595at2759"/>
<dbReference type="Proteomes" id="UP000271241">
    <property type="component" value="Unassembled WGS sequence"/>
</dbReference>
<dbReference type="CDD" id="cd17781">
    <property type="entry name" value="CBS_pair_MUG70_1"/>
    <property type="match status" value="1"/>
</dbReference>
<dbReference type="InterPro" id="IPR000644">
    <property type="entry name" value="CBS_dom"/>
</dbReference>
<evidence type="ECO:0000313" key="4">
    <source>
        <dbReference type="EMBL" id="RKP09698.1"/>
    </source>
</evidence>
<dbReference type="SUPFAM" id="SSF54631">
    <property type="entry name" value="CBS-domain pair"/>
    <property type="match status" value="2"/>
</dbReference>
<reference evidence="5" key="1">
    <citation type="journal article" date="2018" name="Nat. Microbiol.">
        <title>Leveraging single-cell genomics to expand the fungal tree of life.</title>
        <authorList>
            <person name="Ahrendt S.R."/>
            <person name="Quandt C.A."/>
            <person name="Ciobanu D."/>
            <person name="Clum A."/>
            <person name="Salamov A."/>
            <person name="Andreopoulos B."/>
            <person name="Cheng J.F."/>
            <person name="Woyke T."/>
            <person name="Pelin A."/>
            <person name="Henrissat B."/>
            <person name="Reynolds N.K."/>
            <person name="Benny G.L."/>
            <person name="Smith M.E."/>
            <person name="James T.Y."/>
            <person name="Grigoriev I.V."/>
        </authorList>
    </citation>
    <scope>NUCLEOTIDE SEQUENCE [LARGE SCALE GENOMIC DNA]</scope>
    <source>
        <strain evidence="5">RSA 1356</strain>
    </source>
</reference>
<protein>
    <recommendedName>
        <fullName evidence="3">CBS domain-containing protein</fullName>
    </recommendedName>
</protein>
<evidence type="ECO:0000313" key="5">
    <source>
        <dbReference type="Proteomes" id="UP000271241"/>
    </source>
</evidence>
<keyword evidence="2" id="KW-0129">CBS domain</keyword>
<evidence type="ECO:0000259" key="3">
    <source>
        <dbReference type="PROSITE" id="PS51371"/>
    </source>
</evidence>
<keyword evidence="1" id="KW-0677">Repeat</keyword>
<dbReference type="PROSITE" id="PS51371">
    <property type="entry name" value="CBS"/>
    <property type="match status" value="3"/>
</dbReference>
<keyword evidence="5" id="KW-1185">Reference proteome</keyword>
<feature type="domain" description="CBS" evidence="3">
    <location>
        <begin position="57"/>
        <end position="115"/>
    </location>
</feature>
<evidence type="ECO:0000256" key="1">
    <source>
        <dbReference type="ARBA" id="ARBA00022737"/>
    </source>
</evidence>
<dbReference type="InterPro" id="IPR051462">
    <property type="entry name" value="CBS_domain-containing"/>
</dbReference>
<organism evidence="4 5">
    <name type="scientific">Thamnocephalis sphaerospora</name>
    <dbReference type="NCBI Taxonomy" id="78915"/>
    <lineage>
        <taxon>Eukaryota</taxon>
        <taxon>Fungi</taxon>
        <taxon>Fungi incertae sedis</taxon>
        <taxon>Zoopagomycota</taxon>
        <taxon>Zoopagomycotina</taxon>
        <taxon>Zoopagomycetes</taxon>
        <taxon>Zoopagales</taxon>
        <taxon>Sigmoideomycetaceae</taxon>
        <taxon>Thamnocephalis</taxon>
    </lineage>
</organism>
<sequence>MPQNLESARNRQTRRDETIRKRFQSELMKKSSSRGASREMPSAIPHHLRVPGTVGALRPTQALTVREAMTVIEAAQLMAAKRADCVLVVDSHEHLAGIFTAKDLAFRVVAENQDARNTLVRDIMTRNPFCVTIDTPATEALTTMVKRHFRHLPVCNDEGDVVGLLDITRCMYEALEKMERAYNSSRKLYEAVEGVEREWSAVQPAAMMQFVEALRDKMSCPNLASVLNESTRPVEIGVRSNVREAAQLMKTYGTTAVLTTEGGQIAGIFTSKDVVLRVIAAGLNPDNCSLVRVMTPHPDVAPSDMTLLGALRKMHDGRYLNLPVMDNGEVLGMVDVLKLTYHTLEQVRPLTATDPTVRY</sequence>
<dbReference type="AlphaFoldDB" id="A0A4P9XU13"/>
<feature type="domain" description="CBS" evidence="3">
    <location>
        <begin position="124"/>
        <end position="180"/>
    </location>
</feature>
<dbReference type="Gene3D" id="3.10.580.10">
    <property type="entry name" value="CBS-domain"/>
    <property type="match status" value="2"/>
</dbReference>